<evidence type="ECO:0000313" key="4">
    <source>
        <dbReference type="Proteomes" id="UP000198378"/>
    </source>
</evidence>
<evidence type="ECO:0000259" key="2">
    <source>
        <dbReference type="Pfam" id="PF25023"/>
    </source>
</evidence>
<name>A0A226Q3V4_9BACL</name>
<evidence type="ECO:0000256" key="1">
    <source>
        <dbReference type="ARBA" id="ARBA00022737"/>
    </source>
</evidence>
<dbReference type="AlphaFoldDB" id="A0A226Q3V4"/>
<protein>
    <submittedName>
        <fullName evidence="3">Wall-associated protein</fullName>
    </submittedName>
</protein>
<accession>A0A226Q3V4</accession>
<dbReference type="KEGG" id="gtm:GT3921_13715"/>
<reference evidence="3 4" key="1">
    <citation type="submission" date="2017-05" db="EMBL/GenBank/DDBJ databases">
        <title>The genome sequence of Geobacillus thermocatenulatus DSM 730.</title>
        <authorList>
            <person name="Ramaloko W.T."/>
            <person name="Koen N."/>
            <person name="Polliack S."/>
            <person name="Aliyu H."/>
            <person name="Lebre P."/>
            <person name="Mohr T."/>
            <person name="Oswald F."/>
            <person name="Zwick M."/>
            <person name="Neumann A."/>
            <person name="Syldatk C."/>
            <person name="Cowan D."/>
            <person name="De Maayer P."/>
        </authorList>
    </citation>
    <scope>NUCLEOTIDE SEQUENCE [LARGE SCALE GENOMIC DNA]</scope>
    <source>
        <strain evidence="3 4">BGSC 93A1</strain>
    </source>
</reference>
<dbReference type="Pfam" id="PF25023">
    <property type="entry name" value="TEN_YD-shell"/>
    <property type="match status" value="1"/>
</dbReference>
<dbReference type="EMBL" id="NEWK01000002">
    <property type="protein sequence ID" value="OXB86380.1"/>
    <property type="molecule type" value="Genomic_DNA"/>
</dbReference>
<dbReference type="Gene3D" id="2.180.10.10">
    <property type="entry name" value="RHS repeat-associated core"/>
    <property type="match status" value="1"/>
</dbReference>
<dbReference type="Proteomes" id="UP000198378">
    <property type="component" value="Unassembled WGS sequence"/>
</dbReference>
<dbReference type="InterPro" id="IPR056823">
    <property type="entry name" value="TEN-like_YD-shell"/>
</dbReference>
<organism evidence="3 4">
    <name type="scientific">Geobacillus thermocatenulatus</name>
    <dbReference type="NCBI Taxonomy" id="33938"/>
    <lineage>
        <taxon>Bacteria</taxon>
        <taxon>Bacillati</taxon>
        <taxon>Bacillota</taxon>
        <taxon>Bacilli</taxon>
        <taxon>Bacillales</taxon>
        <taxon>Anoxybacillaceae</taxon>
        <taxon>Geobacillus</taxon>
        <taxon>Geobacillus thermoleovorans group</taxon>
    </lineage>
</organism>
<evidence type="ECO:0000313" key="3">
    <source>
        <dbReference type="EMBL" id="OXB86380.1"/>
    </source>
</evidence>
<feature type="domain" description="Teneurin-like YD-shell" evidence="2">
    <location>
        <begin position="22"/>
        <end position="86"/>
    </location>
</feature>
<keyword evidence="1" id="KW-0677">Repeat</keyword>
<sequence>MEWNNDLSERFKQLLLANGTSVNYDYDVNGNMTSKVIRTSDGQSQTFAYSYDKTGKLIKTVGPLHDVTTHDYDANGNKIKTSRQETEPALLLRMMTAASWKAFRSVRRPETDPTNRTSDFSMVLVCQSRPVGTAGWANPTQARETTPDQRRILQGLGMDESIDV</sequence>
<proteinExistence type="predicted"/>
<gene>
    <name evidence="3" type="ORF">B9L19_12630</name>
</gene>
<keyword evidence="4" id="KW-1185">Reference proteome</keyword>
<comment type="caution">
    <text evidence="3">The sequence shown here is derived from an EMBL/GenBank/DDBJ whole genome shotgun (WGS) entry which is preliminary data.</text>
</comment>